<name>A0A382MN70_9ZZZZ</name>
<evidence type="ECO:0000313" key="1">
    <source>
        <dbReference type="EMBL" id="SVC50196.1"/>
    </source>
</evidence>
<protein>
    <submittedName>
        <fullName evidence="1">Uncharacterized protein</fullName>
    </submittedName>
</protein>
<sequence>MGKLRLALFLAHRLKLESIANYFSTDTLMNFLVHFKRLALVLDEWITLSVATEADAFF</sequence>
<proteinExistence type="predicted"/>
<organism evidence="1">
    <name type="scientific">marine metagenome</name>
    <dbReference type="NCBI Taxonomy" id="408172"/>
    <lineage>
        <taxon>unclassified sequences</taxon>
        <taxon>metagenomes</taxon>
        <taxon>ecological metagenomes</taxon>
    </lineage>
</organism>
<reference evidence="1" key="1">
    <citation type="submission" date="2018-05" db="EMBL/GenBank/DDBJ databases">
        <authorList>
            <person name="Lanie J.A."/>
            <person name="Ng W.-L."/>
            <person name="Kazmierczak K.M."/>
            <person name="Andrzejewski T.M."/>
            <person name="Davidsen T.M."/>
            <person name="Wayne K.J."/>
            <person name="Tettelin H."/>
            <person name="Glass J.I."/>
            <person name="Rusch D."/>
            <person name="Podicherti R."/>
            <person name="Tsui H.-C.T."/>
            <person name="Winkler M.E."/>
        </authorList>
    </citation>
    <scope>NUCLEOTIDE SEQUENCE</scope>
</reference>
<gene>
    <name evidence="1" type="ORF">METZ01_LOCUS303050</name>
</gene>
<accession>A0A382MN70</accession>
<dbReference type="EMBL" id="UINC01094720">
    <property type="protein sequence ID" value="SVC50196.1"/>
    <property type="molecule type" value="Genomic_DNA"/>
</dbReference>
<dbReference type="AlphaFoldDB" id="A0A382MN70"/>